<dbReference type="AlphaFoldDB" id="A0A4Z0PQF6"/>
<dbReference type="CDD" id="cd04301">
    <property type="entry name" value="NAT_SF"/>
    <property type="match status" value="1"/>
</dbReference>
<dbReference type="OrthoDB" id="7205533at2"/>
<dbReference type="PANTHER" id="PTHR43877">
    <property type="entry name" value="AMINOALKYLPHOSPHONATE N-ACETYLTRANSFERASE-RELATED-RELATED"/>
    <property type="match status" value="1"/>
</dbReference>
<gene>
    <name evidence="4" type="ORF">E5J99_02285</name>
</gene>
<keyword evidence="1 4" id="KW-0808">Transferase</keyword>
<evidence type="ECO:0000313" key="5">
    <source>
        <dbReference type="Proteomes" id="UP000297739"/>
    </source>
</evidence>
<dbReference type="RefSeq" id="WP_135496085.1">
    <property type="nucleotide sequence ID" value="NZ_SRLD01000002.1"/>
</dbReference>
<evidence type="ECO:0000256" key="1">
    <source>
        <dbReference type="ARBA" id="ARBA00022679"/>
    </source>
</evidence>
<keyword evidence="5" id="KW-1185">Reference proteome</keyword>
<dbReference type="InterPro" id="IPR050832">
    <property type="entry name" value="Bact_Acetyltransf"/>
</dbReference>
<sequence length="178" mass="20058">MSSPLRISVAKRTAAVAAQLAELGRQTFHDTFAADNTPEDMADFLASTFGPEQQLAELHDPHTTFLLAQMQQEFVGYAKLRLHSGLGLEPGKEPTGRLEIERLYVQHDWIGTGLGAALMRRAIEEARLQSCRTVVLGVWERNRHAIEFYQRFGFREIGKHAFRVGQDVQTDLILRKGL</sequence>
<dbReference type="PROSITE" id="PS51186">
    <property type="entry name" value="GNAT"/>
    <property type="match status" value="1"/>
</dbReference>
<comment type="caution">
    <text evidence="4">The sequence shown here is derived from an EMBL/GenBank/DDBJ whole genome shotgun (WGS) entry which is preliminary data.</text>
</comment>
<accession>A0A4Z0PQF6</accession>
<proteinExistence type="predicted"/>
<dbReference type="Pfam" id="PF00583">
    <property type="entry name" value="Acetyltransf_1"/>
    <property type="match status" value="1"/>
</dbReference>
<evidence type="ECO:0000256" key="2">
    <source>
        <dbReference type="ARBA" id="ARBA00023315"/>
    </source>
</evidence>
<keyword evidence="2" id="KW-0012">Acyltransferase</keyword>
<evidence type="ECO:0000313" key="4">
    <source>
        <dbReference type="EMBL" id="TGE19947.1"/>
    </source>
</evidence>
<dbReference type="InterPro" id="IPR016181">
    <property type="entry name" value="Acyl_CoA_acyltransferase"/>
</dbReference>
<dbReference type="EMBL" id="SRLD01000002">
    <property type="protein sequence ID" value="TGE19947.1"/>
    <property type="molecule type" value="Genomic_DNA"/>
</dbReference>
<dbReference type="GO" id="GO:0016747">
    <property type="term" value="F:acyltransferase activity, transferring groups other than amino-acyl groups"/>
    <property type="evidence" value="ECO:0007669"/>
    <property type="project" value="InterPro"/>
</dbReference>
<feature type="domain" description="N-acetyltransferase" evidence="3">
    <location>
        <begin position="7"/>
        <end position="178"/>
    </location>
</feature>
<reference evidence="4 5" key="1">
    <citation type="submission" date="2019-04" db="EMBL/GenBank/DDBJ databases">
        <authorList>
            <person name="Feng G."/>
            <person name="Zhang J."/>
            <person name="Zhu H."/>
        </authorList>
    </citation>
    <scope>NUCLEOTIDE SEQUENCE [LARGE SCALE GENOMIC DNA]</scope>
    <source>
        <strain evidence="4 5">JCM 17223</strain>
    </source>
</reference>
<evidence type="ECO:0000259" key="3">
    <source>
        <dbReference type="PROSITE" id="PS51186"/>
    </source>
</evidence>
<dbReference type="SUPFAM" id="SSF55729">
    <property type="entry name" value="Acyl-CoA N-acyltransferases (Nat)"/>
    <property type="match status" value="1"/>
</dbReference>
<protein>
    <submittedName>
        <fullName evidence="4">GNAT family N-acetyltransferase</fullName>
    </submittedName>
</protein>
<dbReference type="Gene3D" id="3.40.630.30">
    <property type="match status" value="1"/>
</dbReference>
<name>A0A4Z0PQF6_9BACT</name>
<dbReference type="Proteomes" id="UP000297739">
    <property type="component" value="Unassembled WGS sequence"/>
</dbReference>
<organism evidence="4 5">
    <name type="scientific">Hymenobacter elongatus</name>
    <dbReference type="NCBI Taxonomy" id="877208"/>
    <lineage>
        <taxon>Bacteria</taxon>
        <taxon>Pseudomonadati</taxon>
        <taxon>Bacteroidota</taxon>
        <taxon>Cytophagia</taxon>
        <taxon>Cytophagales</taxon>
        <taxon>Hymenobacteraceae</taxon>
        <taxon>Hymenobacter</taxon>
    </lineage>
</organism>
<dbReference type="InterPro" id="IPR000182">
    <property type="entry name" value="GNAT_dom"/>
</dbReference>